<proteinExistence type="predicted"/>
<organism evidence="2 3">
    <name type="scientific">Hungatella hathewayi WAL-18680</name>
    <dbReference type="NCBI Taxonomy" id="742737"/>
    <lineage>
        <taxon>Bacteria</taxon>
        <taxon>Bacillati</taxon>
        <taxon>Bacillota</taxon>
        <taxon>Clostridia</taxon>
        <taxon>Lachnospirales</taxon>
        <taxon>Lachnospiraceae</taxon>
        <taxon>Hungatella</taxon>
    </lineage>
</organism>
<gene>
    <name evidence="2" type="ORF">HMPREF9473_00523</name>
</gene>
<evidence type="ECO:0000256" key="1">
    <source>
        <dbReference type="SAM" id="Phobius"/>
    </source>
</evidence>
<sequence>MALLPMTLHLTGSMSYDAMILALAFYFTAVCLDLAYEKENVRVRDIVVLAAVVAVMGPCKMVYAVLMAFCFLIPVRKFGGWRNYLLSAAAVLAAFVIAMVLVNSQTIAIYTSESETYVTWAEEAGYSFGQLLSNPKLLFQMFYNTFVWQAEYYHLTMIGAYLGNVDVVLDVPYLAVMFFSLGLLGLSFRKPGETLKISMGQRCFIWIVCLGCAGAVMFSMLLAWTPVSSKVITGVQGRYFLPFLPVLLMSLKNNTVVLTKDVNRTLLYLMCVADCYVILRLFSIVSMRL</sequence>
<dbReference type="InterPro" id="IPR018674">
    <property type="entry name" value="DUF2142_membrane"/>
</dbReference>
<comment type="caution">
    <text evidence="2">The sequence shown here is derived from an EMBL/GenBank/DDBJ whole genome shotgun (WGS) entry which is preliminary data.</text>
</comment>
<feature type="transmembrane region" description="Helical" evidence="1">
    <location>
        <begin position="203"/>
        <end position="227"/>
    </location>
</feature>
<feature type="transmembrane region" description="Helical" evidence="1">
    <location>
        <begin position="266"/>
        <end position="287"/>
    </location>
</feature>
<feature type="transmembrane region" description="Helical" evidence="1">
    <location>
        <begin position="171"/>
        <end position="191"/>
    </location>
</feature>
<feature type="transmembrane region" description="Helical" evidence="1">
    <location>
        <begin position="84"/>
        <end position="102"/>
    </location>
</feature>
<reference evidence="2 3" key="1">
    <citation type="submission" date="2011-08" db="EMBL/GenBank/DDBJ databases">
        <title>The Genome Sequence of Clostridium hathewayi WAL-18680.</title>
        <authorList>
            <consortium name="The Broad Institute Genome Sequencing Platform"/>
            <person name="Earl A."/>
            <person name="Ward D."/>
            <person name="Feldgarden M."/>
            <person name="Gevers D."/>
            <person name="Finegold S.M."/>
            <person name="Summanen P.H."/>
            <person name="Molitoris D.R."/>
            <person name="Song M."/>
            <person name="Daigneault M."/>
            <person name="Allen-Vercoe E."/>
            <person name="Young S.K."/>
            <person name="Zeng Q."/>
            <person name="Gargeya S."/>
            <person name="Fitzgerald M."/>
            <person name="Haas B."/>
            <person name="Abouelleil A."/>
            <person name="Alvarado L."/>
            <person name="Arachchi H.M."/>
            <person name="Berlin A."/>
            <person name="Brown A."/>
            <person name="Chapman S.B."/>
            <person name="Chen Z."/>
            <person name="Dunbar C."/>
            <person name="Freedman E."/>
            <person name="Gearin G."/>
            <person name="Gellesch M."/>
            <person name="Goldberg J."/>
            <person name="Griggs A."/>
            <person name="Gujja S."/>
            <person name="Heiman D."/>
            <person name="Howarth C."/>
            <person name="Larson L."/>
            <person name="Lui A."/>
            <person name="MacDonald P.J.P."/>
            <person name="Montmayeur A."/>
            <person name="Murphy C."/>
            <person name="Neiman D."/>
            <person name="Pearson M."/>
            <person name="Priest M."/>
            <person name="Roberts A."/>
            <person name="Saif S."/>
            <person name="Shea T."/>
            <person name="Shenoy N."/>
            <person name="Sisk P."/>
            <person name="Stolte C."/>
            <person name="Sykes S."/>
            <person name="Wortman J."/>
            <person name="Nusbaum C."/>
            <person name="Birren B."/>
        </authorList>
    </citation>
    <scope>NUCLEOTIDE SEQUENCE [LARGE SCALE GENOMIC DNA]</scope>
    <source>
        <strain evidence="2 3">WAL-18680</strain>
    </source>
</reference>
<dbReference type="EMBL" id="ADLN01000002">
    <property type="protein sequence ID" value="EHI61500.1"/>
    <property type="molecule type" value="Genomic_DNA"/>
</dbReference>
<accession>G5IAE3</accession>
<feature type="transmembrane region" description="Helical" evidence="1">
    <location>
        <begin position="48"/>
        <end position="72"/>
    </location>
</feature>
<evidence type="ECO:0000313" key="3">
    <source>
        <dbReference type="Proteomes" id="UP000005384"/>
    </source>
</evidence>
<feature type="transmembrane region" description="Helical" evidence="1">
    <location>
        <begin position="16"/>
        <end position="36"/>
    </location>
</feature>
<name>G5IAE3_9FIRM</name>
<dbReference type="AlphaFoldDB" id="G5IAE3"/>
<keyword evidence="1" id="KW-0812">Transmembrane</keyword>
<protein>
    <recommendedName>
        <fullName evidence="4">DUF2029 domain-containing protein</fullName>
    </recommendedName>
</protein>
<keyword evidence="3" id="KW-1185">Reference proteome</keyword>
<dbReference type="Proteomes" id="UP000005384">
    <property type="component" value="Unassembled WGS sequence"/>
</dbReference>
<dbReference type="PATRIC" id="fig|742737.3.peg.523"/>
<feature type="transmembrane region" description="Helical" evidence="1">
    <location>
        <begin position="239"/>
        <end position="259"/>
    </location>
</feature>
<keyword evidence="1" id="KW-1133">Transmembrane helix</keyword>
<keyword evidence="1" id="KW-0472">Membrane</keyword>
<evidence type="ECO:0000313" key="2">
    <source>
        <dbReference type="EMBL" id="EHI61500.1"/>
    </source>
</evidence>
<dbReference type="HOGENOM" id="CLU_025380_0_0_9"/>
<evidence type="ECO:0008006" key="4">
    <source>
        <dbReference type="Google" id="ProtNLM"/>
    </source>
</evidence>
<dbReference type="Pfam" id="PF09913">
    <property type="entry name" value="DUF2142"/>
    <property type="match status" value="1"/>
</dbReference>